<evidence type="ECO:0000313" key="1">
    <source>
        <dbReference type="EMBL" id="OBX84517.1"/>
    </source>
</evidence>
<dbReference type="STRING" id="478.A7456_10605"/>
<dbReference type="AlphaFoldDB" id="A0A1B8QLC3"/>
<name>A0A1B8QLC3_MORNO</name>
<comment type="caution">
    <text evidence="1">The sequence shown here is derived from an EMBL/GenBank/DDBJ whole genome shotgun (WGS) entry which is preliminary data.</text>
</comment>
<organism evidence="1 2">
    <name type="scientific">Moraxella nonliquefaciens</name>
    <dbReference type="NCBI Taxonomy" id="478"/>
    <lineage>
        <taxon>Bacteria</taxon>
        <taxon>Pseudomonadati</taxon>
        <taxon>Pseudomonadota</taxon>
        <taxon>Gammaproteobacteria</taxon>
        <taxon>Moraxellales</taxon>
        <taxon>Moraxellaceae</taxon>
        <taxon>Moraxella</taxon>
    </lineage>
</organism>
<dbReference type="Proteomes" id="UP000092575">
    <property type="component" value="Unassembled WGS sequence"/>
</dbReference>
<evidence type="ECO:0000313" key="2">
    <source>
        <dbReference type="Proteomes" id="UP000092575"/>
    </source>
</evidence>
<dbReference type="EMBL" id="LXTW01000015">
    <property type="protein sequence ID" value="OBX84517.1"/>
    <property type="molecule type" value="Genomic_DNA"/>
</dbReference>
<proteinExistence type="predicted"/>
<protein>
    <submittedName>
        <fullName evidence="1">Uncharacterized protein</fullName>
    </submittedName>
</protein>
<sequence length="163" mass="19669">MIQFFLSHSEKYNGNYIFHYDVRIDELYKYLQNKNISIFEEMQEFLLDYSDVVINRMIKSNFVGHFLSDKNIIIYNNIIEKIKNTDAQKTNGWHNSLLYSAELQIDLCSLFVDDFDYQEELSGKKFKVFTKKIDYDYQWALMLNSDITWGTCFFIRKILKLNR</sequence>
<accession>A0A1B8QLC3</accession>
<reference evidence="1 2" key="1">
    <citation type="submission" date="2016-05" db="EMBL/GenBank/DDBJ databases">
        <title>Draft genome sequence of Moraxella nonliquefaciens CCUG 348T.</title>
        <authorList>
            <person name="Salva-Serra F."/>
            <person name="Engstrom-Jakobsson H."/>
            <person name="Thorell K."/>
            <person name="Gonzales-Siles L."/>
            <person name="Karlsson R."/>
            <person name="Boulund F."/>
            <person name="Engstrand L."/>
            <person name="Kristiansson E."/>
            <person name="Moore E."/>
        </authorList>
    </citation>
    <scope>NUCLEOTIDE SEQUENCE [LARGE SCALE GENOMIC DNA]</scope>
    <source>
        <strain evidence="1 2">CCUG 348</strain>
    </source>
</reference>
<gene>
    <name evidence="1" type="ORF">A7456_10605</name>
</gene>